<dbReference type="Proteomes" id="UP000644020">
    <property type="component" value="Unassembled WGS sequence"/>
</dbReference>
<evidence type="ECO:0000256" key="1">
    <source>
        <dbReference type="SAM" id="MobiDB-lite"/>
    </source>
</evidence>
<protein>
    <submittedName>
        <fullName evidence="2">Uncharacterized protein</fullName>
    </submittedName>
</protein>
<gene>
    <name evidence="2" type="ORF">GCM10010305_03780</name>
</gene>
<proteinExistence type="predicted"/>
<dbReference type="EMBL" id="BMUL01000001">
    <property type="protein sequence ID" value="GHA65331.1"/>
    <property type="molecule type" value="Genomic_DNA"/>
</dbReference>
<keyword evidence="3" id="KW-1185">Reference proteome</keyword>
<comment type="caution">
    <text evidence="2">The sequence shown here is derived from an EMBL/GenBank/DDBJ whole genome shotgun (WGS) entry which is preliminary data.</text>
</comment>
<reference evidence="2" key="2">
    <citation type="submission" date="2020-09" db="EMBL/GenBank/DDBJ databases">
        <authorList>
            <person name="Sun Q."/>
            <person name="Ohkuma M."/>
        </authorList>
    </citation>
    <scope>NUCLEOTIDE SEQUENCE</scope>
    <source>
        <strain evidence="2">JCM 4518</strain>
    </source>
</reference>
<feature type="region of interest" description="Disordered" evidence="1">
    <location>
        <begin position="104"/>
        <end position="135"/>
    </location>
</feature>
<evidence type="ECO:0000313" key="3">
    <source>
        <dbReference type="Proteomes" id="UP000644020"/>
    </source>
</evidence>
<dbReference type="AlphaFoldDB" id="A0A918SSV2"/>
<name>A0A918SSV2_9ACTN</name>
<organism evidence="2 3">
    <name type="scientific">Streptomyces termitum</name>
    <dbReference type="NCBI Taxonomy" id="67368"/>
    <lineage>
        <taxon>Bacteria</taxon>
        <taxon>Bacillati</taxon>
        <taxon>Actinomycetota</taxon>
        <taxon>Actinomycetes</taxon>
        <taxon>Kitasatosporales</taxon>
        <taxon>Streptomycetaceae</taxon>
        <taxon>Streptomyces</taxon>
    </lineage>
</organism>
<evidence type="ECO:0000313" key="2">
    <source>
        <dbReference type="EMBL" id="GHA65331.1"/>
    </source>
</evidence>
<accession>A0A918SSV2</accession>
<reference evidence="2" key="1">
    <citation type="journal article" date="2014" name="Int. J. Syst. Evol. Microbiol.">
        <title>Complete genome sequence of Corynebacterium casei LMG S-19264T (=DSM 44701T), isolated from a smear-ripened cheese.</title>
        <authorList>
            <consortium name="US DOE Joint Genome Institute (JGI-PGF)"/>
            <person name="Walter F."/>
            <person name="Albersmeier A."/>
            <person name="Kalinowski J."/>
            <person name="Ruckert C."/>
        </authorList>
    </citation>
    <scope>NUCLEOTIDE SEQUENCE</scope>
    <source>
        <strain evidence="2">JCM 4518</strain>
    </source>
</reference>
<sequence length="135" mass="14943">MMAAAGPRKSGRARRPYARGMKIRRVDPRDTVWEQDHARYRVYFWDVPRLTAHEFEVAEDSDADAVLAWAREYAARHGWNHTVYVVVQGDDGPGLVRLAGILGDPFAHGARPKPSTASRRRGSGEGSVGAESSGR</sequence>